<name>A0ABD1KSJ1_9TELE</name>
<evidence type="ECO:0000313" key="3">
    <source>
        <dbReference type="EMBL" id="KAL2102107.1"/>
    </source>
</evidence>
<comment type="caution">
    <text evidence="3">The sequence shown here is derived from an EMBL/GenBank/DDBJ whole genome shotgun (WGS) entry which is preliminary data.</text>
</comment>
<dbReference type="PANTHER" id="PTHR46599">
    <property type="entry name" value="PIGGYBAC TRANSPOSABLE ELEMENT-DERIVED PROTEIN 4"/>
    <property type="match status" value="1"/>
</dbReference>
<protein>
    <recommendedName>
        <fullName evidence="2">PiggyBac transposable element-derived protein domain-containing protein</fullName>
    </recommendedName>
</protein>
<keyword evidence="1" id="KW-0472">Membrane</keyword>
<dbReference type="Pfam" id="PF13843">
    <property type="entry name" value="DDE_Tnp_1_7"/>
    <property type="match status" value="1"/>
</dbReference>
<dbReference type="EMBL" id="JBHFQA010000002">
    <property type="protein sequence ID" value="KAL2102107.1"/>
    <property type="molecule type" value="Genomic_DNA"/>
</dbReference>
<dbReference type="InterPro" id="IPR029526">
    <property type="entry name" value="PGBD"/>
</dbReference>
<feature type="transmembrane region" description="Helical" evidence="1">
    <location>
        <begin position="200"/>
        <end position="219"/>
    </location>
</feature>
<gene>
    <name evidence="3" type="ORF">ACEWY4_001275</name>
</gene>
<evidence type="ECO:0000256" key="1">
    <source>
        <dbReference type="SAM" id="Phobius"/>
    </source>
</evidence>
<proteinExistence type="predicted"/>
<evidence type="ECO:0000313" key="4">
    <source>
        <dbReference type="Proteomes" id="UP001591681"/>
    </source>
</evidence>
<feature type="domain" description="PiggyBac transposable element-derived protein" evidence="2">
    <location>
        <begin position="1"/>
        <end position="214"/>
    </location>
</feature>
<accession>A0ABD1KSJ1</accession>
<evidence type="ECO:0000259" key="2">
    <source>
        <dbReference type="Pfam" id="PF13843"/>
    </source>
</evidence>
<sequence length="342" mass="39555">MIKFDGRLQWKQYMPKKTVKWGIKIWCLCDSLTGYCLAFNVYTGKDDVEGKGLAHRIVMHLLRGYLGQHYHVYADNFFSSIPLVRDLLDNNTYYCGTIQKNSKGFPKQILEPKLTMGESRKVGRDGMMVCRWMDKRDVFFISSSHAGRDQVKQRSKFNSQRISVPDVVIDYNKKMGGVDHLDQFRSYYNVGPTGKKWWKYLFWGLFNIGIINAYIVWQLQLRPLPKCRKTWGLKAFKLSIVHALCDNFCGRQRGVQGINTQGIDFVVIKNLKEGHSLVRFQGRKKGCVSCIRAGRCTNSGRCIETSFGCSTCSAPLCKMPPCFQEFEIELVMKLYNLFFWLT</sequence>
<keyword evidence="1" id="KW-1133">Transmembrane helix</keyword>
<dbReference type="PANTHER" id="PTHR46599:SF3">
    <property type="entry name" value="PIGGYBAC TRANSPOSABLE ELEMENT-DERIVED PROTEIN 4"/>
    <property type="match status" value="1"/>
</dbReference>
<dbReference type="AlphaFoldDB" id="A0ABD1KSJ1"/>
<reference evidence="3 4" key="1">
    <citation type="submission" date="2024-09" db="EMBL/GenBank/DDBJ databases">
        <title>A chromosome-level genome assembly of Gray's grenadier anchovy, Coilia grayii.</title>
        <authorList>
            <person name="Fu Z."/>
        </authorList>
    </citation>
    <scope>NUCLEOTIDE SEQUENCE [LARGE SCALE GENOMIC DNA]</scope>
    <source>
        <strain evidence="3">G4</strain>
        <tissue evidence="3">Muscle</tissue>
    </source>
</reference>
<dbReference type="Proteomes" id="UP001591681">
    <property type="component" value="Unassembled WGS sequence"/>
</dbReference>
<organism evidence="3 4">
    <name type="scientific">Coilia grayii</name>
    <name type="common">Gray's grenadier anchovy</name>
    <dbReference type="NCBI Taxonomy" id="363190"/>
    <lineage>
        <taxon>Eukaryota</taxon>
        <taxon>Metazoa</taxon>
        <taxon>Chordata</taxon>
        <taxon>Craniata</taxon>
        <taxon>Vertebrata</taxon>
        <taxon>Euteleostomi</taxon>
        <taxon>Actinopterygii</taxon>
        <taxon>Neopterygii</taxon>
        <taxon>Teleostei</taxon>
        <taxon>Clupei</taxon>
        <taxon>Clupeiformes</taxon>
        <taxon>Clupeoidei</taxon>
        <taxon>Engraulidae</taxon>
        <taxon>Coilinae</taxon>
        <taxon>Coilia</taxon>
    </lineage>
</organism>
<keyword evidence="4" id="KW-1185">Reference proteome</keyword>
<keyword evidence="1" id="KW-0812">Transmembrane</keyword>